<organism evidence="1 2">
    <name type="scientific">Mycena citricolor</name>
    <dbReference type="NCBI Taxonomy" id="2018698"/>
    <lineage>
        <taxon>Eukaryota</taxon>
        <taxon>Fungi</taxon>
        <taxon>Dikarya</taxon>
        <taxon>Basidiomycota</taxon>
        <taxon>Agaricomycotina</taxon>
        <taxon>Agaricomycetes</taxon>
        <taxon>Agaricomycetidae</taxon>
        <taxon>Agaricales</taxon>
        <taxon>Marasmiineae</taxon>
        <taxon>Mycenaceae</taxon>
        <taxon>Mycena</taxon>
    </lineage>
</organism>
<protein>
    <submittedName>
        <fullName evidence="1">Uncharacterized protein</fullName>
    </submittedName>
</protein>
<keyword evidence="2" id="KW-1185">Reference proteome</keyword>
<gene>
    <name evidence="1" type="ORF">MYCIT1_LOCUS37837</name>
</gene>
<sequence>KVADTDTPVGTICISMYTHIRRHPNAVTHLTNPCAWMSSISFHAVGMSGCASRGA</sequence>
<comment type="caution">
    <text evidence="1">The sequence shown here is derived from an EMBL/GenBank/DDBJ whole genome shotgun (WGS) entry which is preliminary data.</text>
</comment>
<evidence type="ECO:0000313" key="1">
    <source>
        <dbReference type="EMBL" id="CAK5284537.1"/>
    </source>
</evidence>
<name>A0AAD2I1K1_9AGAR</name>
<dbReference type="Proteomes" id="UP001295794">
    <property type="component" value="Unassembled WGS sequence"/>
</dbReference>
<reference evidence="1" key="1">
    <citation type="submission" date="2023-11" db="EMBL/GenBank/DDBJ databases">
        <authorList>
            <person name="De Vega J J."/>
            <person name="De Vega J J."/>
        </authorList>
    </citation>
    <scope>NUCLEOTIDE SEQUENCE</scope>
</reference>
<evidence type="ECO:0000313" key="2">
    <source>
        <dbReference type="Proteomes" id="UP001295794"/>
    </source>
</evidence>
<accession>A0AAD2I1K1</accession>
<proteinExistence type="predicted"/>
<dbReference type="EMBL" id="CAVNYO010000480">
    <property type="protein sequence ID" value="CAK5284537.1"/>
    <property type="molecule type" value="Genomic_DNA"/>
</dbReference>
<feature type="non-terminal residue" evidence="1">
    <location>
        <position position="1"/>
    </location>
</feature>
<dbReference type="AlphaFoldDB" id="A0AAD2I1K1"/>